<dbReference type="EMBL" id="FOOX01000009">
    <property type="protein sequence ID" value="SFG79010.1"/>
    <property type="molecule type" value="Genomic_DNA"/>
</dbReference>
<feature type="transmembrane region" description="Helical" evidence="6">
    <location>
        <begin position="366"/>
        <end position="382"/>
    </location>
</feature>
<feature type="transmembrane region" description="Helical" evidence="6">
    <location>
        <begin position="69"/>
        <end position="88"/>
    </location>
</feature>
<dbReference type="GO" id="GO:0005886">
    <property type="term" value="C:plasma membrane"/>
    <property type="evidence" value="ECO:0007669"/>
    <property type="project" value="UniProtKB-SubCell"/>
</dbReference>
<dbReference type="STRING" id="341036.SAMN05660649_02735"/>
<proteinExistence type="predicted"/>
<feature type="transmembrane region" description="Helical" evidence="6">
    <location>
        <begin position="226"/>
        <end position="243"/>
    </location>
</feature>
<evidence type="ECO:0000256" key="4">
    <source>
        <dbReference type="ARBA" id="ARBA00022989"/>
    </source>
</evidence>
<organism evidence="7 8">
    <name type="scientific">Desulfotruncus arcticus DSM 17038</name>
    <dbReference type="NCBI Taxonomy" id="1121424"/>
    <lineage>
        <taxon>Bacteria</taxon>
        <taxon>Bacillati</taxon>
        <taxon>Bacillota</taxon>
        <taxon>Clostridia</taxon>
        <taxon>Eubacteriales</taxon>
        <taxon>Desulfallaceae</taxon>
        <taxon>Desulfotruncus</taxon>
    </lineage>
</organism>
<evidence type="ECO:0000256" key="6">
    <source>
        <dbReference type="SAM" id="Phobius"/>
    </source>
</evidence>
<evidence type="ECO:0000313" key="8">
    <source>
        <dbReference type="Proteomes" id="UP000199337"/>
    </source>
</evidence>
<keyword evidence="2" id="KW-1003">Cell membrane</keyword>
<dbReference type="PANTHER" id="PTHR42770">
    <property type="entry name" value="AMINO ACID TRANSPORTER-RELATED"/>
    <property type="match status" value="1"/>
</dbReference>
<keyword evidence="4 6" id="KW-1133">Transmembrane helix</keyword>
<feature type="transmembrane region" description="Helical" evidence="6">
    <location>
        <begin position="153"/>
        <end position="173"/>
    </location>
</feature>
<dbReference type="Gene3D" id="1.20.1740.10">
    <property type="entry name" value="Amino acid/polyamine transporter I"/>
    <property type="match status" value="1"/>
</dbReference>
<accession>A0A1I2UPR3</accession>
<evidence type="ECO:0000256" key="2">
    <source>
        <dbReference type="ARBA" id="ARBA00022475"/>
    </source>
</evidence>
<feature type="transmembrane region" description="Helical" evidence="6">
    <location>
        <begin position="315"/>
        <end position="338"/>
    </location>
</feature>
<feature type="transmembrane region" description="Helical" evidence="6">
    <location>
        <begin position="180"/>
        <end position="198"/>
    </location>
</feature>
<dbReference type="Pfam" id="PF13520">
    <property type="entry name" value="AA_permease_2"/>
    <property type="match status" value="1"/>
</dbReference>
<dbReference type="PIRSF" id="PIRSF006060">
    <property type="entry name" value="AA_transporter"/>
    <property type="match status" value="1"/>
</dbReference>
<dbReference type="InterPro" id="IPR002293">
    <property type="entry name" value="AA/rel_permease1"/>
</dbReference>
<dbReference type="RefSeq" id="WP_165613519.1">
    <property type="nucleotide sequence ID" value="NZ_FOOX01000009.1"/>
</dbReference>
<keyword evidence="5 6" id="KW-0472">Membrane</keyword>
<keyword evidence="8" id="KW-1185">Reference proteome</keyword>
<feature type="transmembrane region" description="Helical" evidence="6">
    <location>
        <begin position="263"/>
        <end position="282"/>
    </location>
</feature>
<evidence type="ECO:0000256" key="1">
    <source>
        <dbReference type="ARBA" id="ARBA00004651"/>
    </source>
</evidence>
<dbReference type="GO" id="GO:0022857">
    <property type="term" value="F:transmembrane transporter activity"/>
    <property type="evidence" value="ECO:0007669"/>
    <property type="project" value="InterPro"/>
</dbReference>
<dbReference type="Proteomes" id="UP000199337">
    <property type="component" value="Unassembled WGS sequence"/>
</dbReference>
<gene>
    <name evidence="7" type="ORF">SAMN05660649_02735</name>
</gene>
<dbReference type="PANTHER" id="PTHR42770:SF7">
    <property type="entry name" value="MEMBRANE PROTEIN"/>
    <property type="match status" value="1"/>
</dbReference>
<feature type="transmembrane region" description="Helical" evidence="6">
    <location>
        <begin position="453"/>
        <end position="472"/>
    </location>
</feature>
<dbReference type="InterPro" id="IPR050367">
    <property type="entry name" value="APC_superfamily"/>
</dbReference>
<protein>
    <submittedName>
        <fullName evidence="7">Basic amino acid/polyamine antiporter, APA family</fullName>
    </submittedName>
</protein>
<evidence type="ECO:0000313" key="7">
    <source>
        <dbReference type="EMBL" id="SFG79010.1"/>
    </source>
</evidence>
<feature type="transmembrane region" description="Helical" evidence="6">
    <location>
        <begin position="388"/>
        <end position="408"/>
    </location>
</feature>
<name>A0A1I2UPR3_9FIRM</name>
<dbReference type="AlphaFoldDB" id="A0A1I2UPR3"/>
<feature type="transmembrane region" description="Helical" evidence="6">
    <location>
        <begin position="39"/>
        <end position="57"/>
    </location>
</feature>
<feature type="transmembrane region" description="Helical" evidence="6">
    <location>
        <begin position="429"/>
        <end position="447"/>
    </location>
</feature>
<sequence length="491" mass="53586">MSTSTSATTSAARSTTKSTTAIKVPRLNKGNALQRSMNLLYVYAMATGAIYTFMFYWDGIFMSYTGPATFLAYAIMTAAVLPIAFVYAELSTMLPSTGSSLVFNTIGINRHAGFWSSWLIMMAWAAVPAAGTLGIIDWLNYQFGLNLTGTNEVIVGTVALAVWCGLSLVKNVVAGKVQTAMLFLSIAGVVLTATLYLVSSNWSMENFDHFFATSLNGGGASGNGGWIGWIIGAAFMITPFFGFETVPAMVEEGTFPIKEQKKAILGSVITCGAIYVIFYFALAGMAPWATLTEGGSSAPFISIKAFFEAYGWAKYAFLLGVIGVLFPIGTSVLGFWYSSVRMIYAMGRQNFLPAAFAKTNKYGQPILPNILIFVLSVMFLLMPSITAFFNLMAFACATCYIISVISSIKMQKEHPEWKRPYKLPGGNKMRYLALVIAIVISGFTAYGQATESWVGFTGYMGVGLVLWIWMMVKKWPVQKVWMMTPDGEKEF</sequence>
<comment type="subcellular location">
    <subcellularLocation>
        <location evidence="1">Cell membrane</location>
        <topology evidence="1">Multi-pass membrane protein</topology>
    </subcellularLocation>
</comment>
<evidence type="ECO:0000256" key="3">
    <source>
        <dbReference type="ARBA" id="ARBA00022692"/>
    </source>
</evidence>
<evidence type="ECO:0000256" key="5">
    <source>
        <dbReference type="ARBA" id="ARBA00023136"/>
    </source>
</evidence>
<keyword evidence="3 6" id="KW-0812">Transmembrane</keyword>
<feature type="transmembrane region" description="Helical" evidence="6">
    <location>
        <begin position="118"/>
        <end position="141"/>
    </location>
</feature>
<reference evidence="8" key="1">
    <citation type="submission" date="2016-10" db="EMBL/GenBank/DDBJ databases">
        <authorList>
            <person name="Varghese N."/>
            <person name="Submissions S."/>
        </authorList>
    </citation>
    <scope>NUCLEOTIDE SEQUENCE [LARGE SCALE GENOMIC DNA]</scope>
    <source>
        <strain evidence="8">DSM 17038</strain>
    </source>
</reference>